<feature type="domain" description="FAD/NAD(P)-binding" evidence="6">
    <location>
        <begin position="5"/>
        <end position="296"/>
    </location>
</feature>
<dbReference type="InterPro" id="IPR036249">
    <property type="entry name" value="Thioredoxin-like_sf"/>
</dbReference>
<dbReference type="InterPro" id="IPR023753">
    <property type="entry name" value="FAD/NAD-binding_dom"/>
</dbReference>
<name>A0A931AWP9_9FIRM</name>
<accession>A0A931AWP9</accession>
<dbReference type="GO" id="GO:0019430">
    <property type="term" value="P:removal of superoxide radicals"/>
    <property type="evidence" value="ECO:0007669"/>
    <property type="project" value="UniProtKB-UniRule"/>
</dbReference>
<dbReference type="Gene3D" id="3.40.30.10">
    <property type="entry name" value="Glutaredoxin"/>
    <property type="match status" value="1"/>
</dbReference>
<sequence length="404" mass="44621">MSEVYDLLIIGGGPAGLSSAIYGSRSKLKTLVLESKSKMGGQVADYHEMENYPGVVDTTAPELVESFEEHARKFGTEFAKGEVKELELDGFIKTVKTKKGEEYKAKSIVLATGAEPRKLGCEGEAEFKGKGVSYCATCDADFFHDLHVVVVGNGNSAIEEAIYLTKFAAKVTIIVIHEEGKMDAEKLFQERAYANDKIEFVWNSTLQEVKGEGIVETAVLKNVKTGETTEMDCDGIFIFIGRVPSTDFLEDTDVELTEGGYIKADEDMKTTVPGVYAAGDVRDKVVRQVVTAAGDGATAAVMAQSYLEAEEHWRDNVLKTDKQVVVAFWNPTQDESLNTLQDIEELGVEADETKKLVKIDTYRNRLITKRYNITKVPTVLIIESGEEVERVENPTEEELARLLK</sequence>
<dbReference type="RefSeq" id="WP_270454975.1">
    <property type="nucleotide sequence ID" value="NZ_JADPIE010000008.1"/>
</dbReference>
<dbReference type="PANTHER" id="PTHR48105">
    <property type="entry name" value="THIOREDOXIN REDUCTASE 1-RELATED-RELATED"/>
    <property type="match status" value="1"/>
</dbReference>
<dbReference type="GO" id="GO:0004791">
    <property type="term" value="F:thioredoxin-disulfide reductase (NADPH) activity"/>
    <property type="evidence" value="ECO:0007669"/>
    <property type="project" value="UniProtKB-UniRule"/>
</dbReference>
<dbReference type="SUPFAM" id="SSF52833">
    <property type="entry name" value="Thioredoxin-like"/>
    <property type="match status" value="1"/>
</dbReference>
<reference evidence="7" key="1">
    <citation type="submission" date="2020-11" db="EMBL/GenBank/DDBJ databases">
        <title>Halonatronomonas betainensis gen. nov., sp. nov. a novel haloalkaliphilic representative of the family Halanaerobiacae capable of betaine degradation.</title>
        <authorList>
            <person name="Boltyanskaya Y."/>
            <person name="Kevbrin V."/>
            <person name="Detkova E."/>
            <person name="Grouzdev D.S."/>
            <person name="Koziaeva V."/>
            <person name="Zhilina T."/>
        </authorList>
    </citation>
    <scope>NUCLEOTIDE SEQUENCE</scope>
    <source>
        <strain evidence="7">Z-7014</strain>
    </source>
</reference>
<proteinExistence type="inferred from homology"/>
<protein>
    <recommendedName>
        <fullName evidence="4">Thioredoxin reductase</fullName>
        <ecNumber evidence="4">1.8.1.9</ecNumber>
    </recommendedName>
</protein>
<comment type="caution">
    <text evidence="7">The sequence shown here is derived from an EMBL/GenBank/DDBJ whole genome shotgun (WGS) entry which is preliminary data.</text>
</comment>
<dbReference type="GO" id="GO:0005737">
    <property type="term" value="C:cytoplasm"/>
    <property type="evidence" value="ECO:0007669"/>
    <property type="project" value="InterPro"/>
</dbReference>
<dbReference type="PRINTS" id="PR00469">
    <property type="entry name" value="PNDRDTASEII"/>
</dbReference>
<dbReference type="InterPro" id="IPR005982">
    <property type="entry name" value="Thioredox_Rdtase"/>
</dbReference>
<evidence type="ECO:0000313" key="7">
    <source>
        <dbReference type="EMBL" id="MBF8437915.1"/>
    </source>
</evidence>
<keyword evidence="8" id="KW-1185">Reference proteome</keyword>
<dbReference type="AlphaFoldDB" id="A0A931AWP9"/>
<gene>
    <name evidence="7" type="primary">trxB</name>
    <name evidence="7" type="ORF">I0Q91_12540</name>
</gene>
<keyword evidence="2 4" id="KW-0285">Flavoprotein</keyword>
<feature type="domain" description="Thioredoxin" evidence="5">
    <location>
        <begin position="309"/>
        <end position="402"/>
    </location>
</feature>
<dbReference type="PRINTS" id="PR00368">
    <property type="entry name" value="FADPNR"/>
</dbReference>
<comment type="similarity">
    <text evidence="1 4">Belongs to the class-II pyridine nucleotide-disulfide oxidoreductase family.</text>
</comment>
<dbReference type="Pfam" id="PF00085">
    <property type="entry name" value="Thioredoxin"/>
    <property type="match status" value="1"/>
</dbReference>
<evidence type="ECO:0000256" key="4">
    <source>
        <dbReference type="RuleBase" id="RU003880"/>
    </source>
</evidence>
<dbReference type="Gene3D" id="3.50.50.60">
    <property type="entry name" value="FAD/NAD(P)-binding domain"/>
    <property type="match status" value="2"/>
</dbReference>
<comment type="subunit">
    <text evidence="4">Homodimer.</text>
</comment>
<keyword evidence="4" id="KW-0274">FAD</keyword>
<keyword evidence="3 4" id="KW-0560">Oxidoreductase</keyword>
<evidence type="ECO:0000256" key="1">
    <source>
        <dbReference type="ARBA" id="ARBA00009333"/>
    </source>
</evidence>
<dbReference type="EC" id="1.8.1.9" evidence="4"/>
<dbReference type="Pfam" id="PF07992">
    <property type="entry name" value="Pyr_redox_2"/>
    <property type="match status" value="1"/>
</dbReference>
<evidence type="ECO:0000259" key="5">
    <source>
        <dbReference type="Pfam" id="PF00085"/>
    </source>
</evidence>
<dbReference type="InterPro" id="IPR050097">
    <property type="entry name" value="Ferredoxin-NADP_redctase_2"/>
</dbReference>
<dbReference type="NCBIfam" id="TIGR01292">
    <property type="entry name" value="TRX_reduct"/>
    <property type="match status" value="1"/>
</dbReference>
<evidence type="ECO:0000259" key="6">
    <source>
        <dbReference type="Pfam" id="PF07992"/>
    </source>
</evidence>
<organism evidence="7 8">
    <name type="scientific">Halonatronomonas betaini</name>
    <dbReference type="NCBI Taxonomy" id="2778430"/>
    <lineage>
        <taxon>Bacteria</taxon>
        <taxon>Bacillati</taxon>
        <taxon>Bacillota</taxon>
        <taxon>Clostridia</taxon>
        <taxon>Halanaerobiales</taxon>
        <taxon>Halarsenatibacteraceae</taxon>
        <taxon>Halonatronomonas</taxon>
    </lineage>
</organism>
<dbReference type="Proteomes" id="UP000621436">
    <property type="component" value="Unassembled WGS sequence"/>
</dbReference>
<dbReference type="EMBL" id="JADPIE010000008">
    <property type="protein sequence ID" value="MBF8437915.1"/>
    <property type="molecule type" value="Genomic_DNA"/>
</dbReference>
<comment type="cofactor">
    <cofactor evidence="4">
        <name>FAD</name>
        <dbReference type="ChEBI" id="CHEBI:57692"/>
    </cofactor>
</comment>
<dbReference type="InterPro" id="IPR013766">
    <property type="entry name" value="Thioredoxin_domain"/>
</dbReference>
<dbReference type="InterPro" id="IPR036188">
    <property type="entry name" value="FAD/NAD-bd_sf"/>
</dbReference>
<evidence type="ECO:0000313" key="8">
    <source>
        <dbReference type="Proteomes" id="UP000621436"/>
    </source>
</evidence>
<dbReference type="SUPFAM" id="SSF51905">
    <property type="entry name" value="FAD/NAD(P)-binding domain"/>
    <property type="match status" value="1"/>
</dbReference>
<evidence type="ECO:0000256" key="3">
    <source>
        <dbReference type="ARBA" id="ARBA00023002"/>
    </source>
</evidence>
<keyword evidence="4" id="KW-0676">Redox-active center</keyword>
<evidence type="ECO:0000256" key="2">
    <source>
        <dbReference type="ARBA" id="ARBA00022630"/>
    </source>
</evidence>
<comment type="catalytic activity">
    <reaction evidence="4">
        <text>[thioredoxin]-dithiol + NADP(+) = [thioredoxin]-disulfide + NADPH + H(+)</text>
        <dbReference type="Rhea" id="RHEA:20345"/>
        <dbReference type="Rhea" id="RHEA-COMP:10698"/>
        <dbReference type="Rhea" id="RHEA-COMP:10700"/>
        <dbReference type="ChEBI" id="CHEBI:15378"/>
        <dbReference type="ChEBI" id="CHEBI:29950"/>
        <dbReference type="ChEBI" id="CHEBI:50058"/>
        <dbReference type="ChEBI" id="CHEBI:57783"/>
        <dbReference type="ChEBI" id="CHEBI:58349"/>
        <dbReference type="EC" id="1.8.1.9"/>
    </reaction>
</comment>